<name>A0A5J4VVE2_9EUKA</name>
<comment type="caution">
    <text evidence="1">The sequence shown here is derived from an EMBL/GenBank/DDBJ whole genome shotgun (WGS) entry which is preliminary data.</text>
</comment>
<organism evidence="1 2">
    <name type="scientific">Streblomastix strix</name>
    <dbReference type="NCBI Taxonomy" id="222440"/>
    <lineage>
        <taxon>Eukaryota</taxon>
        <taxon>Metamonada</taxon>
        <taxon>Preaxostyla</taxon>
        <taxon>Oxymonadida</taxon>
        <taxon>Streblomastigidae</taxon>
        <taxon>Streblomastix</taxon>
    </lineage>
</organism>
<proteinExistence type="predicted"/>
<dbReference type="EMBL" id="SNRW01004711">
    <property type="protein sequence ID" value="KAA6386644.1"/>
    <property type="molecule type" value="Genomic_DNA"/>
</dbReference>
<accession>A0A5J4VVE2</accession>
<sequence>MNYDKDLQRLQVRSRSRECLNYFRMNGDTQVQQELINNGYGRVMSITFCTAGGIGEELDKKIYYGLYHISWFIREQHEGRTYGQQSFQPLPLLARQTEEQLEEEGANEEIETQLINNGYNGNIKYYANKAKAWILNRFIHKY</sequence>
<evidence type="ECO:0000313" key="2">
    <source>
        <dbReference type="Proteomes" id="UP000324800"/>
    </source>
</evidence>
<gene>
    <name evidence="1" type="ORF">EZS28_017828</name>
</gene>
<reference evidence="1 2" key="1">
    <citation type="submission" date="2019-03" db="EMBL/GenBank/DDBJ databases">
        <title>Single cell metagenomics reveals metabolic interactions within the superorganism composed of flagellate Streblomastix strix and complex community of Bacteroidetes bacteria on its surface.</title>
        <authorList>
            <person name="Treitli S.C."/>
            <person name="Kolisko M."/>
            <person name="Husnik F."/>
            <person name="Keeling P."/>
            <person name="Hampl V."/>
        </authorList>
    </citation>
    <scope>NUCLEOTIDE SEQUENCE [LARGE SCALE GENOMIC DNA]</scope>
    <source>
        <strain evidence="1">ST1C</strain>
    </source>
</reference>
<dbReference type="Proteomes" id="UP000324800">
    <property type="component" value="Unassembled WGS sequence"/>
</dbReference>
<evidence type="ECO:0000313" key="1">
    <source>
        <dbReference type="EMBL" id="KAA6386644.1"/>
    </source>
</evidence>
<protein>
    <submittedName>
        <fullName evidence="1">Uncharacterized protein</fullName>
    </submittedName>
</protein>
<dbReference type="AlphaFoldDB" id="A0A5J4VVE2"/>